<organism evidence="3 4">
    <name type="scientific">Perkinsus olseni</name>
    <name type="common">Perkinsus atlanticus</name>
    <dbReference type="NCBI Taxonomy" id="32597"/>
    <lineage>
        <taxon>Eukaryota</taxon>
        <taxon>Sar</taxon>
        <taxon>Alveolata</taxon>
        <taxon>Perkinsozoa</taxon>
        <taxon>Perkinsea</taxon>
        <taxon>Perkinsida</taxon>
        <taxon>Perkinsidae</taxon>
        <taxon>Perkinsus</taxon>
    </lineage>
</organism>
<protein>
    <recommendedName>
        <fullName evidence="5">Haloacid dehalogenase-like hydrolase domain-containing protein 3</fullName>
    </recommendedName>
</protein>
<dbReference type="GO" id="GO:0016787">
    <property type="term" value="F:hydrolase activity"/>
    <property type="evidence" value="ECO:0007669"/>
    <property type="project" value="UniProtKB-KW"/>
</dbReference>
<reference evidence="3 4" key="1">
    <citation type="submission" date="2020-04" db="EMBL/GenBank/DDBJ databases">
        <title>Perkinsus olseni comparative genomics.</title>
        <authorList>
            <person name="Bogema D.R."/>
        </authorList>
    </citation>
    <scope>NUCLEOTIDE SEQUENCE [LARGE SCALE GENOMIC DNA]</scope>
    <source>
        <strain evidence="3">ATCC PRA-205</strain>
    </source>
</reference>
<feature type="region of interest" description="Disordered" evidence="2">
    <location>
        <begin position="421"/>
        <end position="453"/>
    </location>
</feature>
<dbReference type="InterPro" id="IPR051540">
    <property type="entry name" value="S-2-haloacid_dehalogenase"/>
</dbReference>
<gene>
    <name evidence="3" type="ORF">FOZ62_009456</name>
</gene>
<dbReference type="SUPFAM" id="SSF56784">
    <property type="entry name" value="HAD-like"/>
    <property type="match status" value="1"/>
</dbReference>
<evidence type="ECO:0008006" key="5">
    <source>
        <dbReference type="Google" id="ProtNLM"/>
    </source>
</evidence>
<dbReference type="InterPro" id="IPR036412">
    <property type="entry name" value="HAD-like_sf"/>
</dbReference>
<dbReference type="PANTHER" id="PTHR43316:SF8">
    <property type="entry name" value="HAD FAMILY HYDROLASE"/>
    <property type="match status" value="1"/>
</dbReference>
<keyword evidence="1" id="KW-0378">Hydrolase</keyword>
<name>A0A7J6RW28_PEROL</name>
<dbReference type="AlphaFoldDB" id="A0A7J6RW28"/>
<dbReference type="Gene3D" id="1.20.120.1600">
    <property type="match status" value="1"/>
</dbReference>
<dbReference type="Gene3D" id="3.40.50.1000">
    <property type="entry name" value="HAD superfamily/HAD-like"/>
    <property type="match status" value="1"/>
</dbReference>
<dbReference type="SFLD" id="SFLDG01129">
    <property type="entry name" value="C1.5:_HAD__Beta-PGM__Phosphata"/>
    <property type="match status" value="1"/>
</dbReference>
<dbReference type="SFLD" id="SFLDS00003">
    <property type="entry name" value="Haloacid_Dehalogenase"/>
    <property type="match status" value="1"/>
</dbReference>
<dbReference type="PANTHER" id="PTHR43316">
    <property type="entry name" value="HYDROLASE, HALOACID DELAHOGENASE-RELATED"/>
    <property type="match status" value="1"/>
</dbReference>
<evidence type="ECO:0000256" key="1">
    <source>
        <dbReference type="ARBA" id="ARBA00022801"/>
    </source>
</evidence>
<feature type="compositionally biased region" description="Low complexity" evidence="2">
    <location>
        <begin position="435"/>
        <end position="444"/>
    </location>
</feature>
<dbReference type="InterPro" id="IPR006439">
    <property type="entry name" value="HAD-SF_hydro_IA"/>
</dbReference>
<dbReference type="EMBL" id="JABANM010019436">
    <property type="protein sequence ID" value="KAF4724475.1"/>
    <property type="molecule type" value="Genomic_DNA"/>
</dbReference>
<comment type="caution">
    <text evidence="3">The sequence shown here is derived from an EMBL/GenBank/DDBJ whole genome shotgun (WGS) entry which is preliminary data.</text>
</comment>
<evidence type="ECO:0000256" key="2">
    <source>
        <dbReference type="SAM" id="MobiDB-lite"/>
    </source>
</evidence>
<feature type="region of interest" description="Disordered" evidence="2">
    <location>
        <begin position="557"/>
        <end position="576"/>
    </location>
</feature>
<evidence type="ECO:0000313" key="3">
    <source>
        <dbReference type="EMBL" id="KAF4724475.1"/>
    </source>
</evidence>
<dbReference type="Proteomes" id="UP000574390">
    <property type="component" value="Unassembled WGS sequence"/>
</dbReference>
<sequence length="576" mass="64298">MTAAQSSSIRLILFDLDDTLWDMPATLAHAEGQWQAFMAKRGYGDLAKDYRDPRCSVIVKMAFNTVQQRKEKVAAPVVAGRGRRLGEGSSPPAIRLLLFDLDGTLWDLEKTLGVAEGKWQAMMRRWGLGDIADTYNNYRELMVLIEAKRNEWSADYWESRRPYWNYCELRKHVYMDIIHRYLVHKGQYASEKDIASVARTLSNESFEVWLAARHEVAWFEGAIVTLRAIKQRYPDVVLGAVSNGTTDLNRIPEAKGLFDFSMSALDANCTKPEPEIYLKAIQAAKAVPPIRPEETVFVGDDFLNDVCGPTRVGLKTIWMNAKQRPMTTAEPITGKPRSGYEKLIKESYNIKPTKTILDIRQLVDALDDLQAALCSVRYVWAHSPRLTVPALLGLKTTSSGAPVAFNQAFVKKCSVVACTASKGPPSGSGKEGEASVEAAAAGESTEVEKVDPMSTRLSAVPKPESGIARRSVEEALLDERRKKYLELYENTGTTRYLPPKDPNAFLIEKERLSGTERRAQRLFAYLPWLTFGVMLVAPYYGIKWAQATIDAQVEEQSGSAEAVDDDTHPLSSVGFR</sequence>
<dbReference type="InterPro" id="IPR023214">
    <property type="entry name" value="HAD_sf"/>
</dbReference>
<dbReference type="Pfam" id="PF00702">
    <property type="entry name" value="Hydrolase"/>
    <property type="match status" value="1"/>
</dbReference>
<feature type="non-terminal residue" evidence="3">
    <location>
        <position position="1"/>
    </location>
</feature>
<evidence type="ECO:0000313" key="4">
    <source>
        <dbReference type="Proteomes" id="UP000574390"/>
    </source>
</evidence>
<dbReference type="NCBIfam" id="TIGR01549">
    <property type="entry name" value="HAD-SF-IA-v1"/>
    <property type="match status" value="1"/>
</dbReference>
<proteinExistence type="predicted"/>
<accession>A0A7J6RW28</accession>